<accession>A0A8J4ABY6</accession>
<dbReference type="Gene3D" id="3.40.430.10">
    <property type="entry name" value="Dihydrofolate Reductase, subunit A"/>
    <property type="match status" value="1"/>
</dbReference>
<organism evidence="2 3">
    <name type="scientific">Actinocatenispora comari</name>
    <dbReference type="NCBI Taxonomy" id="2807577"/>
    <lineage>
        <taxon>Bacteria</taxon>
        <taxon>Bacillati</taxon>
        <taxon>Actinomycetota</taxon>
        <taxon>Actinomycetes</taxon>
        <taxon>Micromonosporales</taxon>
        <taxon>Micromonosporaceae</taxon>
        <taxon>Actinocatenispora</taxon>
    </lineage>
</organism>
<dbReference type="AlphaFoldDB" id="A0A8J4ABY6"/>
<evidence type="ECO:0000313" key="2">
    <source>
        <dbReference type="EMBL" id="GIL28501.1"/>
    </source>
</evidence>
<gene>
    <name evidence="2" type="ORF">NUM_37550</name>
</gene>
<dbReference type="Proteomes" id="UP000614996">
    <property type="component" value="Unassembled WGS sequence"/>
</dbReference>
<dbReference type="EMBL" id="BOPO01000071">
    <property type="protein sequence ID" value="GIL28501.1"/>
    <property type="molecule type" value="Genomic_DNA"/>
</dbReference>
<sequence>MRTVYYVWASLDGFVATDDDELDWLYRLDRGDGADFARFDAGVGAVVMGSATYESVLRDSDLLSHPERWQQAHAGRAVFVCTHRRLPVIPGADVRFVDGPASVVHDQLVAAAGGRDVWVAGGGGLASSFAAAGRLDELVVGVAPVVLGGGKPLLTGPLSADRLQLAGVRQVGQLAYLTYRLTGTGRG</sequence>
<evidence type="ECO:0000259" key="1">
    <source>
        <dbReference type="Pfam" id="PF01872"/>
    </source>
</evidence>
<name>A0A8J4ABY6_9ACTN</name>
<dbReference type="RefSeq" id="WP_207126218.1">
    <property type="nucleotide sequence ID" value="NZ_BOPO01000071.1"/>
</dbReference>
<evidence type="ECO:0000313" key="3">
    <source>
        <dbReference type="Proteomes" id="UP000614996"/>
    </source>
</evidence>
<dbReference type="PANTHER" id="PTHR38011:SF11">
    <property type="entry name" value="2,5-DIAMINO-6-RIBOSYLAMINO-4(3H)-PYRIMIDINONE 5'-PHOSPHATE REDUCTASE"/>
    <property type="match status" value="1"/>
</dbReference>
<feature type="domain" description="Bacterial bifunctional deaminase-reductase C-terminal" evidence="1">
    <location>
        <begin position="8"/>
        <end position="173"/>
    </location>
</feature>
<dbReference type="InterPro" id="IPR050765">
    <property type="entry name" value="Riboflavin_Biosynth_HTPR"/>
</dbReference>
<dbReference type="InterPro" id="IPR024072">
    <property type="entry name" value="DHFR-like_dom_sf"/>
</dbReference>
<protein>
    <submittedName>
        <fullName evidence="2">Riboflavin biosynthesis protein RibD</fullName>
    </submittedName>
</protein>
<dbReference type="Pfam" id="PF01872">
    <property type="entry name" value="RibD_C"/>
    <property type="match status" value="1"/>
</dbReference>
<dbReference type="GO" id="GO:0008703">
    <property type="term" value="F:5-amino-6-(5-phosphoribosylamino)uracil reductase activity"/>
    <property type="evidence" value="ECO:0007669"/>
    <property type="project" value="InterPro"/>
</dbReference>
<reference evidence="3" key="1">
    <citation type="journal article" date="2021" name="Int. J. Syst. Evol. Microbiol.">
        <title>Actinocatenispora comari sp. nov., an endophytic actinomycete isolated from aerial parts of Comarum salesowianum.</title>
        <authorList>
            <person name="Oyunbileg N."/>
            <person name="Iizaka Y."/>
            <person name="Hamada M."/>
            <person name="Davaapurev B.O."/>
            <person name="Fukumoto A."/>
            <person name="Tsetseg B."/>
            <person name="Kato F."/>
            <person name="Tamura T."/>
            <person name="Batkhuu J."/>
            <person name="Anzai Y."/>
        </authorList>
    </citation>
    <scope>NUCLEOTIDE SEQUENCE [LARGE SCALE GENOMIC DNA]</scope>
    <source>
        <strain evidence="3">NUM-2625</strain>
    </source>
</reference>
<keyword evidence="3" id="KW-1185">Reference proteome</keyword>
<comment type="caution">
    <text evidence="2">The sequence shown here is derived from an EMBL/GenBank/DDBJ whole genome shotgun (WGS) entry which is preliminary data.</text>
</comment>
<dbReference type="SUPFAM" id="SSF53597">
    <property type="entry name" value="Dihydrofolate reductase-like"/>
    <property type="match status" value="1"/>
</dbReference>
<dbReference type="PANTHER" id="PTHR38011">
    <property type="entry name" value="DIHYDROFOLATE REDUCTASE FAMILY PROTEIN (AFU_ORTHOLOGUE AFUA_8G06820)"/>
    <property type="match status" value="1"/>
</dbReference>
<dbReference type="GO" id="GO:0009231">
    <property type="term" value="P:riboflavin biosynthetic process"/>
    <property type="evidence" value="ECO:0007669"/>
    <property type="project" value="InterPro"/>
</dbReference>
<proteinExistence type="predicted"/>
<dbReference type="InterPro" id="IPR002734">
    <property type="entry name" value="RibDG_C"/>
</dbReference>